<dbReference type="PATRIC" id="fig|1432052.3.peg.5542"/>
<evidence type="ECO:0000259" key="1">
    <source>
        <dbReference type="Pfam" id="PF00149"/>
    </source>
</evidence>
<protein>
    <recommendedName>
        <fullName evidence="1">Calcineurin-like phosphoesterase domain-containing protein</fullName>
    </recommendedName>
</protein>
<sequence>MKILFLHLSDAHFREDTKFRDINIPAMVNGLKQIDKFDECILVFSGDIAQSGEINQYKTAGNFLGTLINQIKETYLPNKKIYTLITPGNHDNLVVNPKRTIEELKGYYSSDKEIGDEFYAELSQLDDFYAFARRNSCYTKGNVIDVRKITFGKFTIKANLINSAPFSLLCDGNEDKGLHYIPQRELNKLDLVRQENYTLSIIHHGPEWFSDGSKQALYNKLYETSNLIFVGHEHFSLSQNKTVNAKHTVDVSSGVALYGTKTEHGFNALLLNTDQHKLIGHKFVYNGSIYKPVQNLKNDNVAFRGKYKFTHTKEFKDWLESDIDERAGERYLDYFVFPSLEAKSINDDMKNYSVPTEEKFMELFDLKKKISIEGSTRSGKTILAKYLCRMLSDNYVPIFLEEESFSPKNNLKVIKYALANQYGENADFDEFMQLDTAKKVLIVDGYDKISKEKWKLFVEEFEDNFGHFIIFGGIDWNLNIKEKTLEELSDSKMFYMKICPFYYAKRERLIERICSNFQERKITDIAEKTRKINEDITNQIRYFQLNPDFIHQYVDYYLSLGQFTRNYTQTTKRGLLTTNKG</sequence>
<reference evidence="2 3" key="1">
    <citation type="submission" date="2016-07" db="EMBL/GenBank/DDBJ databases">
        <title>Characterization of isolates of Eisenbergiella tayi derived from blood cultures, using whole genome sequencing.</title>
        <authorList>
            <person name="Burdz T."/>
            <person name="Wiebe D."/>
            <person name="Huynh C."/>
            <person name="Bernard K."/>
        </authorList>
    </citation>
    <scope>NUCLEOTIDE SEQUENCE [LARGE SCALE GENOMIC DNA]</scope>
    <source>
        <strain evidence="2 3">NML 120489</strain>
    </source>
</reference>
<dbReference type="RefSeq" id="WP_069158729.1">
    <property type="nucleotide sequence ID" value="NZ_JBKXXQ010000014.1"/>
</dbReference>
<dbReference type="SUPFAM" id="SSF56300">
    <property type="entry name" value="Metallo-dependent phosphatases"/>
    <property type="match status" value="1"/>
</dbReference>
<dbReference type="Gene3D" id="3.60.21.10">
    <property type="match status" value="1"/>
</dbReference>
<dbReference type="GO" id="GO:0016787">
    <property type="term" value="F:hydrolase activity"/>
    <property type="evidence" value="ECO:0007669"/>
    <property type="project" value="InterPro"/>
</dbReference>
<accession>A0A1E3AKG9</accession>
<dbReference type="EMBL" id="MCGI01000005">
    <property type="protein sequence ID" value="ODM09255.1"/>
    <property type="molecule type" value="Genomic_DNA"/>
</dbReference>
<proteinExistence type="predicted"/>
<gene>
    <name evidence="2" type="ORF">BEH84_05005</name>
</gene>
<dbReference type="InterPro" id="IPR029052">
    <property type="entry name" value="Metallo-depent_PP-like"/>
</dbReference>
<organism evidence="2 3">
    <name type="scientific">Eisenbergiella tayi</name>
    <dbReference type="NCBI Taxonomy" id="1432052"/>
    <lineage>
        <taxon>Bacteria</taxon>
        <taxon>Bacillati</taxon>
        <taxon>Bacillota</taxon>
        <taxon>Clostridia</taxon>
        <taxon>Lachnospirales</taxon>
        <taxon>Lachnospiraceae</taxon>
        <taxon>Eisenbergiella</taxon>
    </lineage>
</organism>
<evidence type="ECO:0000313" key="2">
    <source>
        <dbReference type="EMBL" id="ODM09255.1"/>
    </source>
</evidence>
<dbReference type="Gene3D" id="3.40.50.300">
    <property type="entry name" value="P-loop containing nucleotide triphosphate hydrolases"/>
    <property type="match status" value="1"/>
</dbReference>
<dbReference type="Pfam" id="PF00149">
    <property type="entry name" value="Metallophos"/>
    <property type="match status" value="1"/>
</dbReference>
<name>A0A1E3AKG9_9FIRM</name>
<dbReference type="SUPFAM" id="SSF52540">
    <property type="entry name" value="P-loop containing nucleoside triphosphate hydrolases"/>
    <property type="match status" value="1"/>
</dbReference>
<evidence type="ECO:0000313" key="3">
    <source>
        <dbReference type="Proteomes" id="UP000095003"/>
    </source>
</evidence>
<feature type="domain" description="Calcineurin-like phosphoesterase" evidence="1">
    <location>
        <begin position="5"/>
        <end position="234"/>
    </location>
</feature>
<dbReference type="Proteomes" id="UP000095003">
    <property type="component" value="Unassembled WGS sequence"/>
</dbReference>
<dbReference type="InterPro" id="IPR027417">
    <property type="entry name" value="P-loop_NTPase"/>
</dbReference>
<dbReference type="InterPro" id="IPR004843">
    <property type="entry name" value="Calcineurin-like_PHP"/>
</dbReference>
<comment type="caution">
    <text evidence="2">The sequence shown here is derived from an EMBL/GenBank/DDBJ whole genome shotgun (WGS) entry which is preliminary data.</text>
</comment>
<dbReference type="AlphaFoldDB" id="A0A1E3AKG9"/>